<gene>
    <name evidence="2" type="ORF">NHX12_030837</name>
</gene>
<evidence type="ECO:0000256" key="1">
    <source>
        <dbReference type="SAM" id="MobiDB-lite"/>
    </source>
</evidence>
<comment type="caution">
    <text evidence="2">The sequence shown here is derived from an EMBL/GenBank/DDBJ whole genome shotgun (WGS) entry which is preliminary data.</text>
</comment>
<accession>A0A9Q0ECJ6</accession>
<protein>
    <submittedName>
        <fullName evidence="2">Uncharacterized protein</fullName>
    </submittedName>
</protein>
<evidence type="ECO:0000313" key="2">
    <source>
        <dbReference type="EMBL" id="KAJ3603093.1"/>
    </source>
</evidence>
<reference evidence="2" key="1">
    <citation type="submission" date="2022-07" db="EMBL/GenBank/DDBJ databases">
        <title>Chromosome-level genome of Muraenolepis orangiensis.</title>
        <authorList>
            <person name="Kim J."/>
        </authorList>
    </citation>
    <scope>NUCLEOTIDE SEQUENCE</scope>
    <source>
        <strain evidence="2">KU_S4_2022</strain>
        <tissue evidence="2">Muscle</tissue>
    </source>
</reference>
<evidence type="ECO:0000313" key="3">
    <source>
        <dbReference type="Proteomes" id="UP001148018"/>
    </source>
</evidence>
<proteinExistence type="predicted"/>
<sequence>MPLGEDGNGWKKKTTDIKEHYDFKEVLGTGCRLKSPAALAKRNESLLLTLTLVTREEFASHLDGYTAPPSPTEHYDTTTR</sequence>
<keyword evidence="3" id="KW-1185">Reference proteome</keyword>
<dbReference type="EMBL" id="JANIIK010000046">
    <property type="protein sequence ID" value="KAJ3603093.1"/>
    <property type="molecule type" value="Genomic_DNA"/>
</dbReference>
<feature type="region of interest" description="Disordered" evidence="1">
    <location>
        <begin position="61"/>
        <end position="80"/>
    </location>
</feature>
<dbReference type="AlphaFoldDB" id="A0A9Q0ECJ6"/>
<dbReference type="OrthoDB" id="40902at2759"/>
<organism evidence="2 3">
    <name type="scientific">Muraenolepis orangiensis</name>
    <name type="common">Patagonian moray cod</name>
    <dbReference type="NCBI Taxonomy" id="630683"/>
    <lineage>
        <taxon>Eukaryota</taxon>
        <taxon>Metazoa</taxon>
        <taxon>Chordata</taxon>
        <taxon>Craniata</taxon>
        <taxon>Vertebrata</taxon>
        <taxon>Euteleostomi</taxon>
        <taxon>Actinopterygii</taxon>
        <taxon>Neopterygii</taxon>
        <taxon>Teleostei</taxon>
        <taxon>Neoteleostei</taxon>
        <taxon>Acanthomorphata</taxon>
        <taxon>Zeiogadaria</taxon>
        <taxon>Gadariae</taxon>
        <taxon>Gadiformes</taxon>
        <taxon>Muraenolepidoidei</taxon>
        <taxon>Muraenolepididae</taxon>
        <taxon>Muraenolepis</taxon>
    </lineage>
</organism>
<name>A0A9Q0ECJ6_9TELE</name>
<dbReference type="Proteomes" id="UP001148018">
    <property type="component" value="Unassembled WGS sequence"/>
</dbReference>